<dbReference type="InterPro" id="IPR017834">
    <property type="entry name" value="Hopanoid_synth-assoc_rSAM_HpnJ"/>
</dbReference>
<dbReference type="InterPro" id="IPR007197">
    <property type="entry name" value="rSAM"/>
</dbReference>
<evidence type="ECO:0000256" key="5">
    <source>
        <dbReference type="ARBA" id="ARBA00023014"/>
    </source>
</evidence>
<accession>A0A0C1QXA3</accession>
<dbReference type="SFLD" id="SFLDS00029">
    <property type="entry name" value="Radical_SAM"/>
    <property type="match status" value="1"/>
</dbReference>
<dbReference type="SFLD" id="SFLDG01082">
    <property type="entry name" value="B12-binding_domain_containing"/>
    <property type="match status" value="1"/>
</dbReference>
<dbReference type="SFLD" id="SFLDF00404">
    <property type="entry name" value="hopanetetrol_cyclitol_ether_sy"/>
    <property type="match status" value="1"/>
</dbReference>
<dbReference type="NCBIfam" id="TIGR03471">
    <property type="entry name" value="HpnJ"/>
    <property type="match status" value="1"/>
</dbReference>
<proteinExistence type="predicted"/>
<dbReference type="Pfam" id="PF02310">
    <property type="entry name" value="B12-binding"/>
    <property type="match status" value="1"/>
</dbReference>
<keyword evidence="2" id="KW-0949">S-adenosyl-L-methionine</keyword>
<keyword evidence="5" id="KW-0411">Iron-sulfur</keyword>
<evidence type="ECO:0000256" key="3">
    <source>
        <dbReference type="ARBA" id="ARBA00022723"/>
    </source>
</evidence>
<dbReference type="InterPro" id="IPR006638">
    <property type="entry name" value="Elp3/MiaA/NifB-like_rSAM"/>
</dbReference>
<dbReference type="SUPFAM" id="SSF102114">
    <property type="entry name" value="Radical SAM enzymes"/>
    <property type="match status" value="1"/>
</dbReference>
<feature type="domain" description="Radical SAM core" evidence="7">
    <location>
        <begin position="192"/>
        <end position="405"/>
    </location>
</feature>
<keyword evidence="9" id="KW-1185">Reference proteome</keyword>
<dbReference type="Gene3D" id="3.40.50.280">
    <property type="entry name" value="Cobalamin-binding domain"/>
    <property type="match status" value="1"/>
</dbReference>
<evidence type="ECO:0000256" key="1">
    <source>
        <dbReference type="ARBA" id="ARBA00001966"/>
    </source>
</evidence>
<gene>
    <name evidence="8" type="ORF">SE37_09215</name>
</gene>
<dbReference type="SMART" id="SM00729">
    <property type="entry name" value="Elp3"/>
    <property type="match status" value="1"/>
</dbReference>
<dbReference type="PANTHER" id="PTHR43409:SF16">
    <property type="entry name" value="SLR0320 PROTEIN"/>
    <property type="match status" value="1"/>
</dbReference>
<dbReference type="PANTHER" id="PTHR43409">
    <property type="entry name" value="ANAEROBIC MAGNESIUM-PROTOPORPHYRIN IX MONOMETHYL ESTER CYCLASE-RELATED"/>
    <property type="match status" value="1"/>
</dbReference>
<dbReference type="GO" id="GO:0005829">
    <property type="term" value="C:cytosol"/>
    <property type="evidence" value="ECO:0007669"/>
    <property type="project" value="TreeGrafter"/>
</dbReference>
<evidence type="ECO:0000313" key="8">
    <source>
        <dbReference type="EMBL" id="KIE42801.1"/>
    </source>
</evidence>
<keyword evidence="3" id="KW-0479">Metal-binding</keyword>
<dbReference type="GO" id="GO:0003824">
    <property type="term" value="F:catalytic activity"/>
    <property type="evidence" value="ECO:0007669"/>
    <property type="project" value="InterPro"/>
</dbReference>
<dbReference type="InterPro" id="IPR023404">
    <property type="entry name" value="rSAM_horseshoe"/>
</dbReference>
<dbReference type="RefSeq" id="WP_039645694.1">
    <property type="nucleotide sequence ID" value="NZ_JXBL01000001.1"/>
</dbReference>
<protein>
    <submittedName>
        <fullName evidence="8">Radical SAM protein</fullName>
    </submittedName>
</protein>
<evidence type="ECO:0000259" key="6">
    <source>
        <dbReference type="PROSITE" id="PS51332"/>
    </source>
</evidence>
<comment type="caution">
    <text evidence="8">The sequence shown here is derived from an EMBL/GenBank/DDBJ whole genome shotgun (WGS) entry which is preliminary data.</text>
</comment>
<dbReference type="EMBL" id="JXBL01000001">
    <property type="protein sequence ID" value="KIE42801.1"/>
    <property type="molecule type" value="Genomic_DNA"/>
</dbReference>
<evidence type="ECO:0000256" key="4">
    <source>
        <dbReference type="ARBA" id="ARBA00023004"/>
    </source>
</evidence>
<dbReference type="GO" id="GO:0051539">
    <property type="term" value="F:4 iron, 4 sulfur cluster binding"/>
    <property type="evidence" value="ECO:0007669"/>
    <property type="project" value="UniProtKB-KW"/>
</dbReference>
<dbReference type="GO" id="GO:0031419">
    <property type="term" value="F:cobalamin binding"/>
    <property type="evidence" value="ECO:0007669"/>
    <property type="project" value="InterPro"/>
</dbReference>
<dbReference type="Pfam" id="PF04055">
    <property type="entry name" value="Radical_SAM"/>
    <property type="match status" value="1"/>
</dbReference>
<comment type="cofactor">
    <cofactor evidence="1">
        <name>[4Fe-4S] cluster</name>
        <dbReference type="ChEBI" id="CHEBI:49883"/>
    </cofactor>
</comment>
<sequence>MKPLFLNPPTYEDFDGGAGARYQASREVTSFWYPTWLCFPAGMIDGSRVVDAPVQRFDLDACLAIAADYDMVVMYTSTPTLSLDIETARRIKERKPAMVTVLTGPHVTVLPEESLRQGEGVIDIVCRGEFDYTTKELCEGREWEKIDGISFWKDGVIHHTPDRPPIQDLDALPFVAPVYKRDLPIAEYVIPHFKNPYVSIYSSRGCPSKCIYCLWPQTFSGRAMRTRSPQNVYEEVKWIVDNIPEMRELSFDDDTFTADRRHAREVAAKLKPLGISWTINARANCDYETLKIMREAGLRHVVVGYETGNEQILKNIKKGVTKEQAIEFTRNCKKLGLSVHGAFIMGLPGETRDTIRETIEFAKALDLNSIQASLASPYPGTEFWDLCRQEGWIASDAYIDDTGHQMCVINYPHLSNAEIFNAVEEFYDKFYFRPKFILRTVMKMITDGEERRKRLKEGKQYLEYMKKRKAAGHSC</sequence>
<dbReference type="PROSITE" id="PS51332">
    <property type="entry name" value="B12_BINDING"/>
    <property type="match status" value="1"/>
</dbReference>
<evidence type="ECO:0000313" key="9">
    <source>
        <dbReference type="Proteomes" id="UP000031433"/>
    </source>
</evidence>
<dbReference type="InterPro" id="IPR058240">
    <property type="entry name" value="rSAM_sf"/>
</dbReference>
<dbReference type="SFLD" id="SFLDG01123">
    <property type="entry name" value="methyltransferase_(Class_B)"/>
    <property type="match status" value="1"/>
</dbReference>
<organism evidence="8 9">
    <name type="scientific">Geobacter soli</name>
    <dbReference type="NCBI Taxonomy" id="1510391"/>
    <lineage>
        <taxon>Bacteria</taxon>
        <taxon>Pseudomonadati</taxon>
        <taxon>Thermodesulfobacteriota</taxon>
        <taxon>Desulfuromonadia</taxon>
        <taxon>Geobacterales</taxon>
        <taxon>Geobacteraceae</taxon>
        <taxon>Geobacter</taxon>
    </lineage>
</organism>
<dbReference type="InterPro" id="IPR034466">
    <property type="entry name" value="Methyltransferase_Class_B"/>
</dbReference>
<dbReference type="Proteomes" id="UP000031433">
    <property type="component" value="Unassembled WGS sequence"/>
</dbReference>
<evidence type="ECO:0000259" key="7">
    <source>
        <dbReference type="PROSITE" id="PS51918"/>
    </source>
</evidence>
<keyword evidence="4" id="KW-0408">Iron</keyword>
<dbReference type="CDD" id="cd01335">
    <property type="entry name" value="Radical_SAM"/>
    <property type="match status" value="1"/>
</dbReference>
<dbReference type="AlphaFoldDB" id="A0A0C1QXA3"/>
<dbReference type="InterPro" id="IPR051198">
    <property type="entry name" value="BchE-like"/>
</dbReference>
<dbReference type="Gene3D" id="3.80.30.20">
    <property type="entry name" value="tm_1862 like domain"/>
    <property type="match status" value="1"/>
</dbReference>
<evidence type="ECO:0000256" key="2">
    <source>
        <dbReference type="ARBA" id="ARBA00022691"/>
    </source>
</evidence>
<dbReference type="GO" id="GO:0046872">
    <property type="term" value="F:metal ion binding"/>
    <property type="evidence" value="ECO:0007669"/>
    <property type="project" value="UniProtKB-KW"/>
</dbReference>
<feature type="domain" description="B12-binding" evidence="6">
    <location>
        <begin position="2"/>
        <end position="148"/>
    </location>
</feature>
<name>A0A0C1QXA3_9BACT</name>
<reference evidence="8 9" key="1">
    <citation type="submission" date="2015-01" db="EMBL/GenBank/DDBJ databases">
        <title>Genome sequence of the anaerobic bacterium Geobacter soli GSS01, a dissimilatory Fe(III) reducer from soil.</title>
        <authorList>
            <person name="Yang G."/>
            <person name="Zhou S."/>
        </authorList>
    </citation>
    <scope>NUCLEOTIDE SEQUENCE [LARGE SCALE GENOMIC DNA]</scope>
    <source>
        <strain evidence="8 9">GSS01</strain>
    </source>
</reference>
<dbReference type="InterPro" id="IPR006158">
    <property type="entry name" value="Cobalamin-bd"/>
</dbReference>
<dbReference type="PROSITE" id="PS51918">
    <property type="entry name" value="RADICAL_SAM"/>
    <property type="match status" value="1"/>
</dbReference>